<dbReference type="Proteomes" id="UP000233535">
    <property type="component" value="Unassembled WGS sequence"/>
</dbReference>
<reference evidence="3 4" key="1">
    <citation type="journal article" date="2017" name="Front. Microbiol.">
        <title>Labilibaculum manganireducens gen. nov., sp. nov. and Labilibaculum filiforme sp. nov., Novel Bacteroidetes Isolated from Subsurface Sediments of the Baltic Sea.</title>
        <authorList>
            <person name="Vandieken V."/>
            <person name="Marshall I.P."/>
            <person name="Niemann H."/>
            <person name="Engelen B."/>
            <person name="Cypionka H."/>
        </authorList>
    </citation>
    <scope>NUCLEOTIDE SEQUENCE [LARGE SCALE GENOMIC DNA]</scope>
    <source>
        <strain evidence="3 4">59.16B</strain>
    </source>
</reference>
<accession>A0A2N3HVK2</accession>
<dbReference type="NCBIfam" id="TIGR04306">
    <property type="entry name" value="salvage_TenA"/>
    <property type="match status" value="1"/>
</dbReference>
<dbReference type="PANTHER" id="PTHR43198">
    <property type="entry name" value="BIFUNCTIONAL TH2 PROTEIN"/>
    <property type="match status" value="1"/>
</dbReference>
<dbReference type="UniPathway" id="UPA00060"/>
<evidence type="ECO:0000256" key="1">
    <source>
        <dbReference type="RuleBase" id="RU363093"/>
    </source>
</evidence>
<keyword evidence="1" id="KW-0378">Hydrolase</keyword>
<protein>
    <recommendedName>
        <fullName evidence="1">Aminopyrimidine aminohydrolase</fullName>
        <ecNumber evidence="1">3.5.99.2</ecNumber>
    </recommendedName>
</protein>
<dbReference type="CDD" id="cd19365">
    <property type="entry name" value="TenA_C-like"/>
    <property type="match status" value="1"/>
</dbReference>
<comment type="caution">
    <text evidence="3">The sequence shown here is derived from an EMBL/GenBank/DDBJ whole genome shotgun (WGS) entry which is preliminary data.</text>
</comment>
<dbReference type="InterPro" id="IPR050967">
    <property type="entry name" value="Thiamine_Salvage_TenA"/>
</dbReference>
<dbReference type="EMBL" id="MVDD01000010">
    <property type="protein sequence ID" value="PKQ62105.1"/>
    <property type="molecule type" value="Genomic_DNA"/>
</dbReference>
<comment type="similarity">
    <text evidence="1">Belongs to the TenA family.</text>
</comment>
<dbReference type="InterPro" id="IPR004305">
    <property type="entry name" value="Thiaminase-2/PQQC"/>
</dbReference>
<organism evidence="3 4">
    <name type="scientific">Labilibaculum filiforme</name>
    <dbReference type="NCBI Taxonomy" id="1940526"/>
    <lineage>
        <taxon>Bacteria</taxon>
        <taxon>Pseudomonadati</taxon>
        <taxon>Bacteroidota</taxon>
        <taxon>Bacteroidia</taxon>
        <taxon>Marinilabiliales</taxon>
        <taxon>Marinifilaceae</taxon>
        <taxon>Labilibaculum</taxon>
    </lineage>
</organism>
<dbReference type="GO" id="GO:0009229">
    <property type="term" value="P:thiamine diphosphate biosynthetic process"/>
    <property type="evidence" value="ECO:0007669"/>
    <property type="project" value="UniProtKB-UniPathway"/>
</dbReference>
<keyword evidence="4" id="KW-1185">Reference proteome</keyword>
<evidence type="ECO:0000313" key="3">
    <source>
        <dbReference type="EMBL" id="PKQ62105.1"/>
    </source>
</evidence>
<dbReference type="InterPro" id="IPR016084">
    <property type="entry name" value="Haem_Oase-like_multi-hlx"/>
</dbReference>
<dbReference type="AlphaFoldDB" id="A0A2N3HVK2"/>
<dbReference type="GO" id="GO:0005829">
    <property type="term" value="C:cytosol"/>
    <property type="evidence" value="ECO:0007669"/>
    <property type="project" value="TreeGrafter"/>
</dbReference>
<comment type="function">
    <text evidence="1">Catalyzes an amino-pyrimidine hydrolysis reaction at the C5' of the pyrimidine moiety of thiamine compounds, a reaction that is part of a thiamine salvage pathway.</text>
</comment>
<dbReference type="GO" id="GO:0009228">
    <property type="term" value="P:thiamine biosynthetic process"/>
    <property type="evidence" value="ECO:0007669"/>
    <property type="project" value="UniProtKB-KW"/>
</dbReference>
<dbReference type="Pfam" id="PF03070">
    <property type="entry name" value="TENA_THI-4"/>
    <property type="match status" value="1"/>
</dbReference>
<comment type="pathway">
    <text evidence="1">Cofactor biosynthesis; thiamine diphosphate biosynthesis.</text>
</comment>
<dbReference type="InterPro" id="IPR027574">
    <property type="entry name" value="Thiaminase_II"/>
</dbReference>
<dbReference type="Gene3D" id="1.20.910.10">
    <property type="entry name" value="Heme oxygenase-like"/>
    <property type="match status" value="1"/>
</dbReference>
<sequence length="215" mass="24622">MKPEGDFTHSLWEAIQPVYNKLIDHSFVNKLADGTLAHTSFAHYLSQDVLYIRDDAKALKELSEKAAKSTEKSFFISLANDGIAIEQELHNHFLEHFKVIEAKEKSPVIKAYTNFLLEHSAKSSYGIAAAALLPCYWIYYVVGKHIVLNATKNNKYQKWIDTYQGDEFGYYTKNFIRIVERIAKTASSTEKEKMTDAFVTAGKFELNFFNEAIMK</sequence>
<proteinExistence type="inferred from homology"/>
<feature type="domain" description="Thiaminase-2/PQQC" evidence="2">
    <location>
        <begin position="12"/>
        <end position="212"/>
    </location>
</feature>
<gene>
    <name evidence="3" type="ORF">BZG02_14010</name>
</gene>
<dbReference type="EC" id="3.5.99.2" evidence="1"/>
<dbReference type="SUPFAM" id="SSF48613">
    <property type="entry name" value="Heme oxygenase-like"/>
    <property type="match status" value="1"/>
</dbReference>
<name>A0A2N3HVK2_9BACT</name>
<comment type="catalytic activity">
    <reaction evidence="1">
        <text>thiamine + H2O = 5-(2-hydroxyethyl)-4-methylthiazole + 4-amino-5-hydroxymethyl-2-methylpyrimidine + H(+)</text>
        <dbReference type="Rhea" id="RHEA:17509"/>
        <dbReference type="ChEBI" id="CHEBI:15377"/>
        <dbReference type="ChEBI" id="CHEBI:15378"/>
        <dbReference type="ChEBI" id="CHEBI:16892"/>
        <dbReference type="ChEBI" id="CHEBI:17957"/>
        <dbReference type="ChEBI" id="CHEBI:18385"/>
        <dbReference type="EC" id="3.5.99.2"/>
    </reaction>
</comment>
<dbReference type="PANTHER" id="PTHR43198:SF2">
    <property type="entry name" value="SI:CH1073-67J19.1-RELATED"/>
    <property type="match status" value="1"/>
</dbReference>
<keyword evidence="1" id="KW-0784">Thiamine biosynthesis</keyword>
<evidence type="ECO:0000259" key="2">
    <source>
        <dbReference type="Pfam" id="PF03070"/>
    </source>
</evidence>
<evidence type="ECO:0000313" key="4">
    <source>
        <dbReference type="Proteomes" id="UP000233535"/>
    </source>
</evidence>
<dbReference type="GO" id="GO:0050334">
    <property type="term" value="F:thiaminase activity"/>
    <property type="evidence" value="ECO:0007669"/>
    <property type="project" value="UniProtKB-EC"/>
</dbReference>
<comment type="catalytic activity">
    <reaction evidence="1">
        <text>4-amino-5-aminomethyl-2-methylpyrimidine + H2O = 4-amino-5-hydroxymethyl-2-methylpyrimidine + NH4(+)</text>
        <dbReference type="Rhea" id="RHEA:31799"/>
        <dbReference type="ChEBI" id="CHEBI:15377"/>
        <dbReference type="ChEBI" id="CHEBI:16892"/>
        <dbReference type="ChEBI" id="CHEBI:28938"/>
        <dbReference type="ChEBI" id="CHEBI:63416"/>
        <dbReference type="EC" id="3.5.99.2"/>
    </reaction>
</comment>